<dbReference type="AlphaFoldDB" id="R4YMC9"/>
<proteinExistence type="predicted"/>
<evidence type="ECO:0000313" key="4">
    <source>
        <dbReference type="EMBL" id="CCK75885.1"/>
    </source>
</evidence>
<sequence length="519" mass="59201">MANFLDDNLNQSVFLDINYLEVLGENTFEFCLYQLITHQLDLTEFTRRYKNKSVGRKAYPPALLLRVIFYAYYRGITSSRAIERNCKTDLKFMSLASGRTPHFTTISDFASSHCDEIKDLFHKLLMICCKSGLVGKEHFAIDGCKLPSDASKEWSGTHADMKKKSIKLQKSAERIVNNHLLNDSEKSDGDKKKELQTVDTLIKNANKIDEFLDRNEKRMGVGRKKNEVQSNITDNESTKMTTSKGTIQGYNCQTASDEKHQIVIAAQAVGIGQDQTALKPMIEEIKNQLGESVLSKGALLTADTGYSSEANMKYVFTENINAVIPDNNFRQRDPKFSESESVKKHKAHRQKTRKDKSKGKLIFPASDFTVNKEAKICVCPNGHEMMYHGDHFVISNKRYLRFKSYLKNCRACPLQSKCMRKPVNEHGRQVSFVVDADQSTSYLDLMRKKIDSVAGKKDYAKRMWTIEPVFGNITSNKRLNKLGLRGKAKVTCQWMMFCMVHNIEKLWRYGDVKYAEGVA</sequence>
<feature type="compositionally biased region" description="Basic residues" evidence="1">
    <location>
        <begin position="343"/>
        <end position="357"/>
    </location>
</feature>
<dbReference type="HOGENOM" id="CLU_021293_12_2_6"/>
<evidence type="ECO:0000259" key="3">
    <source>
        <dbReference type="Pfam" id="PF13751"/>
    </source>
</evidence>
<evidence type="ECO:0000256" key="1">
    <source>
        <dbReference type="SAM" id="MobiDB-lite"/>
    </source>
</evidence>
<dbReference type="STRING" id="698738.OLEAN_C17090"/>
<dbReference type="KEGG" id="oai:OLEAN_C17090"/>
<feature type="region of interest" description="Disordered" evidence="1">
    <location>
        <begin position="327"/>
        <end position="357"/>
    </location>
</feature>
<dbReference type="InterPro" id="IPR025668">
    <property type="entry name" value="Tnp_DDE_dom"/>
</dbReference>
<protein>
    <submittedName>
        <fullName evidence="4">Transposase, IS4 family</fullName>
    </submittedName>
</protein>
<feature type="compositionally biased region" description="Basic and acidic residues" evidence="1">
    <location>
        <begin position="329"/>
        <end position="342"/>
    </location>
</feature>
<dbReference type="OrthoDB" id="9182628at2"/>
<evidence type="ECO:0000259" key="2">
    <source>
        <dbReference type="Pfam" id="PF05598"/>
    </source>
</evidence>
<dbReference type="NCBIfam" id="NF033551">
    <property type="entry name" value="transpos_IS1182"/>
    <property type="match status" value="1"/>
</dbReference>
<dbReference type="Proteomes" id="UP000032749">
    <property type="component" value="Chromosome"/>
</dbReference>
<organism evidence="4 5">
    <name type="scientific">Oleispira antarctica RB-8</name>
    <dbReference type="NCBI Taxonomy" id="698738"/>
    <lineage>
        <taxon>Bacteria</taxon>
        <taxon>Pseudomonadati</taxon>
        <taxon>Pseudomonadota</taxon>
        <taxon>Gammaproteobacteria</taxon>
        <taxon>Oceanospirillales</taxon>
        <taxon>Oceanospirillaceae</taxon>
        <taxon>Oleispira</taxon>
    </lineage>
</organism>
<name>R4YMC9_OLEAN</name>
<reference evidence="4 5" key="1">
    <citation type="journal article" date="2013" name="Nat. Commun.">
        <title>Genome sequence and functional genomic analysis of the oil-degrading bacterium Oleispira antarctica.</title>
        <authorList>
            <person name="Kube M."/>
            <person name="Chernikova T.N."/>
            <person name="Al-Ramahi Y."/>
            <person name="Beloqui A."/>
            <person name="Lopez-Cortez N."/>
            <person name="Guazzaroni M.E."/>
            <person name="Heipieper H.J."/>
            <person name="Klages S."/>
            <person name="Kotsyurbenko O.R."/>
            <person name="Langer I."/>
            <person name="Nechitaylo T.Y."/>
            <person name="Lunsdorf H."/>
            <person name="Fernandez M."/>
            <person name="Juarez S."/>
            <person name="Ciordia S."/>
            <person name="Singer A."/>
            <person name="Kagan O."/>
            <person name="Egorova O."/>
            <person name="Petit P.A."/>
            <person name="Stogios P."/>
            <person name="Kim Y."/>
            <person name="Tchigvintsev A."/>
            <person name="Flick R."/>
            <person name="Denaro R."/>
            <person name="Genovese M."/>
            <person name="Albar J.P."/>
            <person name="Reva O.N."/>
            <person name="Martinez-Gomariz M."/>
            <person name="Tran H."/>
            <person name="Ferrer M."/>
            <person name="Savchenko A."/>
            <person name="Yakunin A.F."/>
            <person name="Yakimov M.M."/>
            <person name="Golyshina O.V."/>
            <person name="Reinhardt R."/>
            <person name="Golyshin P.N."/>
        </authorList>
    </citation>
    <scope>NUCLEOTIDE SEQUENCE [LARGE SCALE GENOMIC DNA]</scope>
</reference>
<dbReference type="Pfam" id="PF05598">
    <property type="entry name" value="DUF772"/>
    <property type="match status" value="1"/>
</dbReference>
<dbReference type="PANTHER" id="PTHR33408:SF2">
    <property type="entry name" value="TRANSPOSASE DDE DOMAIN-CONTAINING PROTEIN"/>
    <property type="match status" value="1"/>
</dbReference>
<feature type="domain" description="Transposase DDE" evidence="3">
    <location>
        <begin position="378"/>
        <end position="507"/>
    </location>
</feature>
<gene>
    <name evidence="4" type="ORF">OLEAN_C17090</name>
</gene>
<dbReference type="EMBL" id="FO203512">
    <property type="protein sequence ID" value="CCK75885.1"/>
    <property type="molecule type" value="Genomic_DNA"/>
</dbReference>
<dbReference type="InterPro" id="IPR047629">
    <property type="entry name" value="IS1182_transpos"/>
</dbReference>
<accession>R4YMC9</accession>
<dbReference type="Pfam" id="PF13751">
    <property type="entry name" value="DDE_Tnp_1_6"/>
    <property type="match status" value="1"/>
</dbReference>
<evidence type="ECO:0000313" key="5">
    <source>
        <dbReference type="Proteomes" id="UP000032749"/>
    </source>
</evidence>
<dbReference type="PANTHER" id="PTHR33408">
    <property type="entry name" value="TRANSPOSASE"/>
    <property type="match status" value="1"/>
</dbReference>
<feature type="domain" description="Transposase InsH N-terminal" evidence="2">
    <location>
        <begin position="35"/>
        <end position="110"/>
    </location>
</feature>
<dbReference type="InterPro" id="IPR008490">
    <property type="entry name" value="Transposase_InsH_N"/>
</dbReference>
<keyword evidence="5" id="KW-1185">Reference proteome</keyword>